<keyword evidence="2" id="KW-1185">Reference proteome</keyword>
<comment type="caution">
    <text evidence="1">The sequence shown here is derived from an EMBL/GenBank/DDBJ whole genome shotgun (WGS) entry which is preliminary data.</text>
</comment>
<organism evidence="1 2">
    <name type="scientific">Periplaneta americana</name>
    <name type="common">American cockroach</name>
    <name type="synonym">Blatta americana</name>
    <dbReference type="NCBI Taxonomy" id="6978"/>
    <lineage>
        <taxon>Eukaryota</taxon>
        <taxon>Metazoa</taxon>
        <taxon>Ecdysozoa</taxon>
        <taxon>Arthropoda</taxon>
        <taxon>Hexapoda</taxon>
        <taxon>Insecta</taxon>
        <taxon>Pterygota</taxon>
        <taxon>Neoptera</taxon>
        <taxon>Polyneoptera</taxon>
        <taxon>Dictyoptera</taxon>
        <taxon>Blattodea</taxon>
        <taxon>Blattoidea</taxon>
        <taxon>Blattidae</taxon>
        <taxon>Blattinae</taxon>
        <taxon>Periplaneta</taxon>
    </lineage>
</organism>
<gene>
    <name evidence="1" type="ORF">ANN_05927</name>
</gene>
<evidence type="ECO:0000313" key="2">
    <source>
        <dbReference type="Proteomes" id="UP001148838"/>
    </source>
</evidence>
<dbReference type="InterPro" id="IPR036397">
    <property type="entry name" value="RNaseH_sf"/>
</dbReference>
<reference evidence="1 2" key="1">
    <citation type="journal article" date="2022" name="Allergy">
        <title>Genome assembly and annotation of Periplaneta americana reveal a comprehensive cockroach allergen profile.</title>
        <authorList>
            <person name="Wang L."/>
            <person name="Xiong Q."/>
            <person name="Saelim N."/>
            <person name="Wang L."/>
            <person name="Nong W."/>
            <person name="Wan A.T."/>
            <person name="Shi M."/>
            <person name="Liu X."/>
            <person name="Cao Q."/>
            <person name="Hui J.H.L."/>
            <person name="Sookrung N."/>
            <person name="Leung T.F."/>
            <person name="Tungtrongchitr A."/>
            <person name="Tsui S.K.W."/>
        </authorList>
    </citation>
    <scope>NUCLEOTIDE SEQUENCE [LARGE SCALE GENOMIC DNA]</scope>
    <source>
        <strain evidence="1">PWHHKU_190912</strain>
    </source>
</reference>
<dbReference type="InterPro" id="IPR001888">
    <property type="entry name" value="Transposase_1"/>
</dbReference>
<name>A0ABQ8TDX4_PERAM</name>
<sequence>MATVFFDSEGLLLVDIIPLGTTINSDGYVATLKKLQVRLSRVRRHREKQDVLLLHDNAQPYVCLGIHDGMVHAFSRSSVDSGQQNPTPMFQHSLQNIMRFSHAYNNHCTFMYLLRDPVEPLLYCYLYQASDPNDVYRRNQLLSERQLKPRRVRKWGAGDHDSASIVQSTGFRAAFLPRLQSWRSDNTVAGSYVNKLKCHVITMDIGQRCSWSSCRTQECLDVNEEQFKHLLR</sequence>
<dbReference type="Pfam" id="PF01359">
    <property type="entry name" value="Transposase_1"/>
    <property type="match status" value="1"/>
</dbReference>
<dbReference type="Gene3D" id="3.30.420.10">
    <property type="entry name" value="Ribonuclease H-like superfamily/Ribonuclease H"/>
    <property type="match status" value="1"/>
</dbReference>
<accession>A0ABQ8TDX4</accession>
<protein>
    <submittedName>
        <fullName evidence="1">Uncharacterized protein</fullName>
    </submittedName>
</protein>
<dbReference type="SUPFAM" id="SSF50729">
    <property type="entry name" value="PH domain-like"/>
    <property type="match status" value="1"/>
</dbReference>
<evidence type="ECO:0000313" key="1">
    <source>
        <dbReference type="EMBL" id="KAJ4444138.1"/>
    </source>
</evidence>
<proteinExistence type="predicted"/>
<dbReference type="EMBL" id="JAJSOF020000011">
    <property type="protein sequence ID" value="KAJ4444138.1"/>
    <property type="molecule type" value="Genomic_DNA"/>
</dbReference>
<dbReference type="Proteomes" id="UP001148838">
    <property type="component" value="Unassembled WGS sequence"/>
</dbReference>